<protein>
    <submittedName>
        <fullName evidence="2">Uncharacterized protein</fullName>
    </submittedName>
</protein>
<dbReference type="AlphaFoldDB" id="A0A6A5WGD4"/>
<evidence type="ECO:0000313" key="2">
    <source>
        <dbReference type="EMBL" id="KAF2000692.1"/>
    </source>
</evidence>
<keyword evidence="3" id="KW-1185">Reference proteome</keyword>
<dbReference type="Proteomes" id="UP000799779">
    <property type="component" value="Unassembled WGS sequence"/>
</dbReference>
<sequence length="206" mass="22610">MIETPKYVQTDGLGNRNDYENPAKVSQTRGTKGASVEIDPTPYGTFMNKIVRPLRRTRCKEGADFHIDQRIQEVHAQRTLSLGRCANPLEDSIESSKSPKGKRATSEPCAILSCRPRVSTTSVACAKTSPRRPLVAERRGSAHNALGNIAMGRHEGRRPESYGATNTMGDERRGQTLAKSAGSILLEDTSSAWRRRPVIPPRSIGI</sequence>
<accession>A0A6A5WGD4</accession>
<proteinExistence type="predicted"/>
<gene>
    <name evidence="2" type="ORF">P154DRAFT_598275</name>
</gene>
<dbReference type="EMBL" id="ML977587">
    <property type="protein sequence ID" value="KAF2000692.1"/>
    <property type="molecule type" value="Genomic_DNA"/>
</dbReference>
<reference evidence="2" key="1">
    <citation type="journal article" date="2020" name="Stud. Mycol.">
        <title>101 Dothideomycetes genomes: a test case for predicting lifestyles and emergence of pathogens.</title>
        <authorList>
            <person name="Haridas S."/>
            <person name="Albert R."/>
            <person name="Binder M."/>
            <person name="Bloem J."/>
            <person name="Labutti K."/>
            <person name="Salamov A."/>
            <person name="Andreopoulos B."/>
            <person name="Baker S."/>
            <person name="Barry K."/>
            <person name="Bills G."/>
            <person name="Bluhm B."/>
            <person name="Cannon C."/>
            <person name="Castanera R."/>
            <person name="Culley D."/>
            <person name="Daum C."/>
            <person name="Ezra D."/>
            <person name="Gonzalez J."/>
            <person name="Henrissat B."/>
            <person name="Kuo A."/>
            <person name="Liang C."/>
            <person name="Lipzen A."/>
            <person name="Lutzoni F."/>
            <person name="Magnuson J."/>
            <person name="Mondo S."/>
            <person name="Nolan M."/>
            <person name="Ohm R."/>
            <person name="Pangilinan J."/>
            <person name="Park H.-J."/>
            <person name="Ramirez L."/>
            <person name="Alfaro M."/>
            <person name="Sun H."/>
            <person name="Tritt A."/>
            <person name="Yoshinaga Y."/>
            <person name="Zwiers L.-H."/>
            <person name="Turgeon B."/>
            <person name="Goodwin S."/>
            <person name="Spatafora J."/>
            <person name="Crous P."/>
            <person name="Grigoriev I."/>
        </authorList>
    </citation>
    <scope>NUCLEOTIDE SEQUENCE</scope>
    <source>
        <strain evidence="2">CBS 123094</strain>
    </source>
</reference>
<organism evidence="2 3">
    <name type="scientific">Amniculicola lignicola CBS 123094</name>
    <dbReference type="NCBI Taxonomy" id="1392246"/>
    <lineage>
        <taxon>Eukaryota</taxon>
        <taxon>Fungi</taxon>
        <taxon>Dikarya</taxon>
        <taxon>Ascomycota</taxon>
        <taxon>Pezizomycotina</taxon>
        <taxon>Dothideomycetes</taxon>
        <taxon>Pleosporomycetidae</taxon>
        <taxon>Pleosporales</taxon>
        <taxon>Amniculicolaceae</taxon>
        <taxon>Amniculicola</taxon>
    </lineage>
</organism>
<feature type="region of interest" description="Disordered" evidence="1">
    <location>
        <begin position="1"/>
        <end position="37"/>
    </location>
</feature>
<evidence type="ECO:0000313" key="3">
    <source>
        <dbReference type="Proteomes" id="UP000799779"/>
    </source>
</evidence>
<name>A0A6A5WGD4_9PLEO</name>
<evidence type="ECO:0000256" key="1">
    <source>
        <dbReference type="SAM" id="MobiDB-lite"/>
    </source>
</evidence>